<evidence type="ECO:0000256" key="6">
    <source>
        <dbReference type="ARBA" id="ARBA00022989"/>
    </source>
</evidence>
<evidence type="ECO:0000256" key="9">
    <source>
        <dbReference type="ARBA" id="ARBA00023180"/>
    </source>
</evidence>
<protein>
    <submittedName>
        <fullName evidence="10">LRR domain containing protein</fullName>
    </submittedName>
</protein>
<dbReference type="Proteomes" id="UP000237105">
    <property type="component" value="Unassembled WGS sequence"/>
</dbReference>
<dbReference type="InterPro" id="IPR001611">
    <property type="entry name" value="Leu-rich_rpt"/>
</dbReference>
<keyword evidence="5" id="KW-0732">Signal</keyword>
<organism evidence="10 11">
    <name type="scientific">Parasponia andersonii</name>
    <name type="common">Sponia andersonii</name>
    <dbReference type="NCBI Taxonomy" id="3476"/>
    <lineage>
        <taxon>Eukaryota</taxon>
        <taxon>Viridiplantae</taxon>
        <taxon>Streptophyta</taxon>
        <taxon>Embryophyta</taxon>
        <taxon>Tracheophyta</taxon>
        <taxon>Spermatophyta</taxon>
        <taxon>Magnoliopsida</taxon>
        <taxon>eudicotyledons</taxon>
        <taxon>Gunneridae</taxon>
        <taxon>Pentapetalae</taxon>
        <taxon>rosids</taxon>
        <taxon>fabids</taxon>
        <taxon>Rosales</taxon>
        <taxon>Cannabaceae</taxon>
        <taxon>Parasponia</taxon>
    </lineage>
</organism>
<name>A0A2P5CB10_PARAD</name>
<dbReference type="PANTHER" id="PTHR48052">
    <property type="entry name" value="UNNAMED PRODUCT"/>
    <property type="match status" value="1"/>
</dbReference>
<evidence type="ECO:0000313" key="10">
    <source>
        <dbReference type="EMBL" id="PON58256.1"/>
    </source>
</evidence>
<evidence type="ECO:0000313" key="11">
    <source>
        <dbReference type="Proteomes" id="UP000237105"/>
    </source>
</evidence>
<accession>A0A2P5CB10</accession>
<evidence type="ECO:0000256" key="8">
    <source>
        <dbReference type="ARBA" id="ARBA00023170"/>
    </source>
</evidence>
<evidence type="ECO:0000256" key="2">
    <source>
        <dbReference type="ARBA" id="ARBA00009592"/>
    </source>
</evidence>
<comment type="caution">
    <text evidence="10">The sequence shown here is derived from an EMBL/GenBank/DDBJ whole genome shotgun (WGS) entry which is preliminary data.</text>
</comment>
<evidence type="ECO:0000256" key="7">
    <source>
        <dbReference type="ARBA" id="ARBA00023136"/>
    </source>
</evidence>
<dbReference type="Gene3D" id="3.80.10.10">
    <property type="entry name" value="Ribonuclease Inhibitor"/>
    <property type="match status" value="1"/>
</dbReference>
<dbReference type="PANTHER" id="PTHR48052:SF8">
    <property type="entry name" value="LRR RECEPTOR-LIKE SERINE_THREONINE-PROTEIN KINASE FLS2"/>
    <property type="match status" value="1"/>
</dbReference>
<keyword evidence="11" id="KW-1185">Reference proteome</keyword>
<keyword evidence="3" id="KW-1003">Cell membrane</keyword>
<proteinExistence type="inferred from homology"/>
<dbReference type="AlphaFoldDB" id="A0A2P5CB10"/>
<reference evidence="11" key="1">
    <citation type="submission" date="2016-06" db="EMBL/GenBank/DDBJ databases">
        <title>Parallel loss of symbiosis genes in relatives of nitrogen-fixing non-legume Parasponia.</title>
        <authorList>
            <person name="Van Velzen R."/>
            <person name="Holmer R."/>
            <person name="Bu F."/>
            <person name="Rutten L."/>
            <person name="Van Zeijl A."/>
            <person name="Liu W."/>
            <person name="Santuari L."/>
            <person name="Cao Q."/>
            <person name="Sharma T."/>
            <person name="Shen D."/>
            <person name="Roswanjaya Y."/>
            <person name="Wardhani T."/>
            <person name="Kalhor M.S."/>
            <person name="Jansen J."/>
            <person name="Van den Hoogen J."/>
            <person name="Gungor B."/>
            <person name="Hartog M."/>
            <person name="Hontelez J."/>
            <person name="Verver J."/>
            <person name="Yang W.-C."/>
            <person name="Schijlen E."/>
            <person name="Repin R."/>
            <person name="Schilthuizen M."/>
            <person name="Schranz E."/>
            <person name="Heidstra R."/>
            <person name="Miyata K."/>
            <person name="Fedorova E."/>
            <person name="Kohlen W."/>
            <person name="Bisseling T."/>
            <person name="Smit S."/>
            <person name="Geurts R."/>
        </authorList>
    </citation>
    <scope>NUCLEOTIDE SEQUENCE [LARGE SCALE GENOMIC DNA]</scope>
    <source>
        <strain evidence="11">cv. WU1-14</strain>
    </source>
</reference>
<gene>
    <name evidence="10" type="ORF">PanWU01x14_168550</name>
</gene>
<keyword evidence="7" id="KW-0472">Membrane</keyword>
<comment type="subcellular location">
    <subcellularLocation>
        <location evidence="1">Cell membrane</location>
        <topology evidence="1">Single-pass type I membrane protein</topology>
    </subcellularLocation>
</comment>
<dbReference type="Pfam" id="PF00560">
    <property type="entry name" value="LRR_1"/>
    <property type="match status" value="2"/>
</dbReference>
<keyword evidence="9" id="KW-0325">Glycoprotein</keyword>
<dbReference type="EMBL" id="JXTB01000151">
    <property type="protein sequence ID" value="PON58256.1"/>
    <property type="molecule type" value="Genomic_DNA"/>
</dbReference>
<comment type="similarity">
    <text evidence="2">Belongs to the RLP family.</text>
</comment>
<keyword evidence="8" id="KW-0675">Receptor</keyword>
<dbReference type="InterPro" id="IPR032675">
    <property type="entry name" value="LRR_dom_sf"/>
</dbReference>
<evidence type="ECO:0000256" key="1">
    <source>
        <dbReference type="ARBA" id="ARBA00004251"/>
    </source>
</evidence>
<dbReference type="SUPFAM" id="SSF52058">
    <property type="entry name" value="L domain-like"/>
    <property type="match status" value="1"/>
</dbReference>
<evidence type="ECO:0000256" key="4">
    <source>
        <dbReference type="ARBA" id="ARBA00022692"/>
    </source>
</evidence>
<sequence>MCSLESLKLSGNEFSDQLEDSLDNKACAEDTLKHLQLGSKRIWGPFPDITRFSSLIELNIWDTNLSGTFPKNFGQLS</sequence>
<keyword evidence="4" id="KW-0812">Transmembrane</keyword>
<dbReference type="GO" id="GO:0005886">
    <property type="term" value="C:plasma membrane"/>
    <property type="evidence" value="ECO:0007669"/>
    <property type="project" value="UniProtKB-SubCell"/>
</dbReference>
<keyword evidence="6" id="KW-1133">Transmembrane helix</keyword>
<evidence type="ECO:0000256" key="3">
    <source>
        <dbReference type="ARBA" id="ARBA00022475"/>
    </source>
</evidence>
<evidence type="ECO:0000256" key="5">
    <source>
        <dbReference type="ARBA" id="ARBA00022729"/>
    </source>
</evidence>